<proteinExistence type="predicted"/>
<sequence>MYFYFTSYPYPKTEMFLRPYIEYAKEIYSELAKIYENISLIEQKNKEYDERLRQIEEGLLDIKGDISKIEKNNGGLKIKFF</sequence>
<name>A0A6C0KSA7_9ZZZZ</name>
<protein>
    <submittedName>
        <fullName evidence="2">Uncharacterized protein</fullName>
    </submittedName>
</protein>
<dbReference type="EMBL" id="MN740975">
    <property type="protein sequence ID" value="QHU20885.1"/>
    <property type="molecule type" value="Genomic_DNA"/>
</dbReference>
<dbReference type="AlphaFoldDB" id="A0A6C0KSA7"/>
<evidence type="ECO:0000256" key="1">
    <source>
        <dbReference type="SAM" id="Coils"/>
    </source>
</evidence>
<accession>A0A6C0KSA7</accession>
<evidence type="ECO:0000313" key="2">
    <source>
        <dbReference type="EMBL" id="QHU20885.1"/>
    </source>
</evidence>
<reference evidence="2" key="1">
    <citation type="journal article" date="2020" name="Nature">
        <title>Giant virus diversity and host interactions through global metagenomics.</title>
        <authorList>
            <person name="Schulz F."/>
            <person name="Roux S."/>
            <person name="Paez-Espino D."/>
            <person name="Jungbluth S."/>
            <person name="Walsh D.A."/>
            <person name="Denef V.J."/>
            <person name="McMahon K.D."/>
            <person name="Konstantinidis K.T."/>
            <person name="Eloe-Fadrosh E.A."/>
            <person name="Kyrpides N.C."/>
            <person name="Woyke T."/>
        </authorList>
    </citation>
    <scope>NUCLEOTIDE SEQUENCE</scope>
    <source>
        <strain evidence="2">GVMAG-S-3300013094-100</strain>
    </source>
</reference>
<feature type="coiled-coil region" evidence="1">
    <location>
        <begin position="31"/>
        <end position="58"/>
    </location>
</feature>
<keyword evidence="1" id="KW-0175">Coiled coil</keyword>
<organism evidence="2">
    <name type="scientific">viral metagenome</name>
    <dbReference type="NCBI Taxonomy" id="1070528"/>
    <lineage>
        <taxon>unclassified sequences</taxon>
        <taxon>metagenomes</taxon>
        <taxon>organismal metagenomes</taxon>
    </lineage>
</organism>